<evidence type="ECO:0000313" key="2">
    <source>
        <dbReference type="Proteomes" id="UP000247233"/>
    </source>
</evidence>
<evidence type="ECO:0000313" key="1">
    <source>
        <dbReference type="EMBL" id="PWY85950.1"/>
    </source>
</evidence>
<dbReference type="Proteomes" id="UP000247233">
    <property type="component" value="Unassembled WGS sequence"/>
</dbReference>
<name>A0A317WNW7_9EURO</name>
<accession>A0A317WNW7</accession>
<sequence length="117" mass="12969">MDQSPSLIQSDSQLDGTATSLVLFHNAFCLGSSDRPVYGISNPKFDSGGDWSHGLRQMSVVYTHLIDIARSCKYLGWDEYGTGFIRACWDTPGNHFALFDDPHVCLPSPPLQSFWLG</sequence>
<keyword evidence="2" id="KW-1185">Reference proteome</keyword>
<proteinExistence type="predicted"/>
<organism evidence="1 2">
    <name type="scientific">Aspergillus heteromorphus CBS 117.55</name>
    <dbReference type="NCBI Taxonomy" id="1448321"/>
    <lineage>
        <taxon>Eukaryota</taxon>
        <taxon>Fungi</taxon>
        <taxon>Dikarya</taxon>
        <taxon>Ascomycota</taxon>
        <taxon>Pezizomycotina</taxon>
        <taxon>Eurotiomycetes</taxon>
        <taxon>Eurotiomycetidae</taxon>
        <taxon>Eurotiales</taxon>
        <taxon>Aspergillaceae</taxon>
        <taxon>Aspergillus</taxon>
        <taxon>Aspergillus subgen. Circumdati</taxon>
    </lineage>
</organism>
<comment type="caution">
    <text evidence="1">The sequence shown here is derived from an EMBL/GenBank/DDBJ whole genome shotgun (WGS) entry which is preliminary data.</text>
</comment>
<dbReference type="EMBL" id="MSFL01000008">
    <property type="protein sequence ID" value="PWY85950.1"/>
    <property type="molecule type" value="Genomic_DNA"/>
</dbReference>
<dbReference type="VEuPathDB" id="FungiDB:BO70DRAFT_395082"/>
<dbReference type="GeneID" id="37068747"/>
<reference evidence="1 2" key="1">
    <citation type="submission" date="2016-12" db="EMBL/GenBank/DDBJ databases">
        <title>The genomes of Aspergillus section Nigri reveals drivers in fungal speciation.</title>
        <authorList>
            <consortium name="DOE Joint Genome Institute"/>
            <person name="Vesth T.C."/>
            <person name="Nybo J."/>
            <person name="Theobald S."/>
            <person name="Brandl J."/>
            <person name="Frisvad J.C."/>
            <person name="Nielsen K.F."/>
            <person name="Lyhne E.K."/>
            <person name="Kogle M.E."/>
            <person name="Kuo A."/>
            <person name="Riley R."/>
            <person name="Clum A."/>
            <person name="Nolan M."/>
            <person name="Lipzen A."/>
            <person name="Salamov A."/>
            <person name="Henrissat B."/>
            <person name="Wiebenga A."/>
            <person name="De Vries R.P."/>
            <person name="Grigoriev I.V."/>
            <person name="Mortensen U.H."/>
            <person name="Andersen M.R."/>
            <person name="Baker S.E."/>
        </authorList>
    </citation>
    <scope>NUCLEOTIDE SEQUENCE [LARGE SCALE GENOMIC DNA]</scope>
    <source>
        <strain evidence="1 2">CBS 117.55</strain>
    </source>
</reference>
<dbReference type="AlphaFoldDB" id="A0A317WNW7"/>
<dbReference type="OrthoDB" id="10253869at2759"/>
<dbReference type="RefSeq" id="XP_025400502.1">
    <property type="nucleotide sequence ID" value="XM_025546510.1"/>
</dbReference>
<protein>
    <submittedName>
        <fullName evidence="1">Uncharacterized protein</fullName>
    </submittedName>
</protein>
<gene>
    <name evidence="1" type="ORF">BO70DRAFT_395082</name>
</gene>